<dbReference type="GO" id="GO:0045493">
    <property type="term" value="P:xylan catabolic process"/>
    <property type="evidence" value="ECO:0007669"/>
    <property type="project" value="UniProtKB-KW"/>
</dbReference>
<evidence type="ECO:0000256" key="2">
    <source>
        <dbReference type="ARBA" id="ARBA00022729"/>
    </source>
</evidence>
<dbReference type="PANTHER" id="PTHR11069">
    <property type="entry name" value="GLUCOSYLCERAMIDASE"/>
    <property type="match status" value="1"/>
</dbReference>
<protein>
    <submittedName>
        <fullName evidence="7">Putative endo-exoxylanase</fullName>
    </submittedName>
</protein>
<feature type="domain" description="Endo-beta-1,6-galactanase-like" evidence="5">
    <location>
        <begin position="18"/>
        <end position="263"/>
    </location>
</feature>
<dbReference type="Proteomes" id="UP000799766">
    <property type="component" value="Unassembled WGS sequence"/>
</dbReference>
<dbReference type="PANTHER" id="PTHR11069:SF23">
    <property type="entry name" value="LYSOSOMAL ACID GLUCOSYLCERAMIDASE"/>
    <property type="match status" value="1"/>
</dbReference>
<keyword evidence="7" id="KW-0326">Glycosidase</keyword>
<dbReference type="Gene3D" id="2.60.40.1180">
    <property type="entry name" value="Golgi alpha-mannosidase II"/>
    <property type="match status" value="1"/>
</dbReference>
<keyword evidence="7" id="KW-0119">Carbohydrate metabolism</keyword>
<evidence type="ECO:0000313" key="8">
    <source>
        <dbReference type="Proteomes" id="UP000799766"/>
    </source>
</evidence>
<feature type="chain" id="PRO_5025395855" evidence="4">
    <location>
        <begin position="18"/>
        <end position="458"/>
    </location>
</feature>
<evidence type="ECO:0000256" key="4">
    <source>
        <dbReference type="SAM" id="SignalP"/>
    </source>
</evidence>
<evidence type="ECO:0000256" key="1">
    <source>
        <dbReference type="ARBA" id="ARBA00005382"/>
    </source>
</evidence>
<proteinExistence type="inferred from homology"/>
<keyword evidence="3 7" id="KW-0378">Hydrolase</keyword>
<feature type="signal peptide" evidence="4">
    <location>
        <begin position="1"/>
        <end position="17"/>
    </location>
</feature>
<comment type="similarity">
    <text evidence="1">Belongs to the glycosyl hydrolase 30 family.</text>
</comment>
<keyword evidence="8" id="KW-1185">Reference proteome</keyword>
<evidence type="ECO:0000313" key="7">
    <source>
        <dbReference type="EMBL" id="KAF2460202.1"/>
    </source>
</evidence>
<name>A0A6A6P8U7_9PEZI</name>
<dbReference type="EMBL" id="MU001673">
    <property type="protein sequence ID" value="KAF2460202.1"/>
    <property type="molecule type" value="Genomic_DNA"/>
</dbReference>
<evidence type="ECO:0000259" key="5">
    <source>
        <dbReference type="Pfam" id="PF14587"/>
    </source>
</evidence>
<dbReference type="InterPro" id="IPR001139">
    <property type="entry name" value="Glyco_hydro_30"/>
</dbReference>
<dbReference type="InterPro" id="IPR033452">
    <property type="entry name" value="GH30_C"/>
</dbReference>
<gene>
    <name evidence="7" type="ORF">BDY21DRAFT_383929</name>
</gene>
<dbReference type="InterPro" id="IPR013780">
    <property type="entry name" value="Glyco_hydro_b"/>
</dbReference>
<evidence type="ECO:0000256" key="3">
    <source>
        <dbReference type="ARBA" id="ARBA00022801"/>
    </source>
</evidence>
<dbReference type="Gene3D" id="3.20.20.80">
    <property type="entry name" value="Glycosidases"/>
    <property type="match status" value="1"/>
</dbReference>
<dbReference type="OrthoDB" id="2012278at2759"/>
<dbReference type="Pfam" id="PF14587">
    <property type="entry name" value="Glyco_hydr_30_2"/>
    <property type="match status" value="1"/>
</dbReference>
<keyword evidence="7" id="KW-0858">Xylan degradation</keyword>
<accession>A0A6A6P8U7</accession>
<dbReference type="GO" id="GO:0004348">
    <property type="term" value="F:glucosylceramidase activity"/>
    <property type="evidence" value="ECO:0007669"/>
    <property type="project" value="InterPro"/>
</dbReference>
<dbReference type="SUPFAM" id="SSF51445">
    <property type="entry name" value="(Trans)glycosidases"/>
    <property type="match status" value="1"/>
</dbReference>
<feature type="domain" description="Glycosyl hydrolase family 30 beta sandwich" evidence="6">
    <location>
        <begin position="368"/>
        <end position="454"/>
    </location>
</feature>
<evidence type="ECO:0000259" key="6">
    <source>
        <dbReference type="Pfam" id="PF17189"/>
    </source>
</evidence>
<dbReference type="SUPFAM" id="SSF51011">
    <property type="entry name" value="Glycosyl hydrolase domain"/>
    <property type="match status" value="1"/>
</dbReference>
<dbReference type="InterPro" id="IPR039514">
    <property type="entry name" value="6GAL-like"/>
</dbReference>
<keyword evidence="2 4" id="KW-0732">Signal</keyword>
<dbReference type="GO" id="GO:0016020">
    <property type="term" value="C:membrane"/>
    <property type="evidence" value="ECO:0007669"/>
    <property type="project" value="GOC"/>
</dbReference>
<keyword evidence="7" id="KW-0624">Polysaccharide degradation</keyword>
<dbReference type="GO" id="GO:0006680">
    <property type="term" value="P:glucosylceramide catabolic process"/>
    <property type="evidence" value="ECO:0007669"/>
    <property type="project" value="TreeGrafter"/>
</dbReference>
<dbReference type="Pfam" id="PF17189">
    <property type="entry name" value="Glyco_hydro_30C"/>
    <property type="match status" value="1"/>
</dbReference>
<reference evidence="7" key="1">
    <citation type="journal article" date="2020" name="Stud. Mycol.">
        <title>101 Dothideomycetes genomes: a test case for predicting lifestyles and emergence of pathogens.</title>
        <authorList>
            <person name="Haridas S."/>
            <person name="Albert R."/>
            <person name="Binder M."/>
            <person name="Bloem J."/>
            <person name="Labutti K."/>
            <person name="Salamov A."/>
            <person name="Andreopoulos B."/>
            <person name="Baker S."/>
            <person name="Barry K."/>
            <person name="Bills G."/>
            <person name="Bluhm B."/>
            <person name="Cannon C."/>
            <person name="Castanera R."/>
            <person name="Culley D."/>
            <person name="Daum C."/>
            <person name="Ezra D."/>
            <person name="Gonzalez J."/>
            <person name="Henrissat B."/>
            <person name="Kuo A."/>
            <person name="Liang C."/>
            <person name="Lipzen A."/>
            <person name="Lutzoni F."/>
            <person name="Magnuson J."/>
            <person name="Mondo S."/>
            <person name="Nolan M."/>
            <person name="Ohm R."/>
            <person name="Pangilinan J."/>
            <person name="Park H.-J."/>
            <person name="Ramirez L."/>
            <person name="Alfaro M."/>
            <person name="Sun H."/>
            <person name="Tritt A."/>
            <person name="Yoshinaga Y."/>
            <person name="Zwiers L.-H."/>
            <person name="Turgeon B."/>
            <person name="Goodwin S."/>
            <person name="Spatafora J."/>
            <person name="Crous P."/>
            <person name="Grigoriev I."/>
        </authorList>
    </citation>
    <scope>NUCLEOTIDE SEQUENCE</scope>
    <source>
        <strain evidence="7">ATCC 16933</strain>
    </source>
</reference>
<organism evidence="7 8">
    <name type="scientific">Lineolata rhizophorae</name>
    <dbReference type="NCBI Taxonomy" id="578093"/>
    <lineage>
        <taxon>Eukaryota</taxon>
        <taxon>Fungi</taxon>
        <taxon>Dikarya</taxon>
        <taxon>Ascomycota</taxon>
        <taxon>Pezizomycotina</taxon>
        <taxon>Dothideomycetes</taxon>
        <taxon>Dothideomycetes incertae sedis</taxon>
        <taxon>Lineolatales</taxon>
        <taxon>Lineolataceae</taxon>
        <taxon>Lineolata</taxon>
    </lineage>
</organism>
<dbReference type="InterPro" id="IPR017853">
    <property type="entry name" value="GH"/>
</dbReference>
<dbReference type="AlphaFoldDB" id="A0A6A6P8U7"/>
<sequence>MRLIGTFGAVLAPLTSTQITVELSQTYQTMDGFGFSEAFQRSNQLHELPEDSRQYALDLLFNTTSGAGMTILRNGIGSSPDSRSDWMATIAPQNPGGPNAELQYVWDGDDNSQVWLSKKALEYGVTTIYANAWSAPGYMKTNGNDANGGSLCGVSGAYCQSGDWRQSYADYLVQYIKFYQQEGIQITHVGFLNEPELSTSYASMLSSGTQAADFIKVLSPTLEAAGLSETVGINCCDAEGWNHQGQMTNEIRNAGAEDLLSVVTSHSYTSQPSNPINTPHRVWQTEYADLQGAWDENWYGWGGAGEGMTWANRIFDAITGANASGYLYWIGVQGGDTNSKLIRISNGSVSPSKRLWAFAQFSRFIRPGAVRVGISGGGWNMKTSAFLNLDGSVSVQVINSGGATSLSIKVGDMTGSTVTAWLTDNSHDLDQIDAEIGSDGTVSGNVPGQSMVTFVTSS</sequence>